<keyword evidence="3 9" id="KW-1003">Cell membrane</keyword>
<proteinExistence type="inferred from homology"/>
<keyword evidence="13" id="KW-1185">Reference proteome</keyword>
<dbReference type="RefSeq" id="WP_087106656.1">
    <property type="nucleotide sequence ID" value="NZ_CBCSCN010000004.1"/>
</dbReference>
<keyword evidence="6 9" id="KW-1133">Transmembrane helix</keyword>
<evidence type="ECO:0000313" key="12">
    <source>
        <dbReference type="EMBL" id="SMA35853.1"/>
    </source>
</evidence>
<gene>
    <name evidence="9 12" type="primary">tatB</name>
    <name evidence="12" type="ORF">EHSB41UT_00568</name>
</gene>
<dbReference type="NCBIfam" id="TIGR01410">
    <property type="entry name" value="tatB"/>
    <property type="match status" value="1"/>
</dbReference>
<protein>
    <recommendedName>
        <fullName evidence="9">Sec-independent protein translocase protein TatB</fullName>
    </recommendedName>
</protein>
<evidence type="ECO:0000256" key="10">
    <source>
        <dbReference type="SAM" id="MobiDB-lite"/>
    </source>
</evidence>
<dbReference type="GO" id="GO:0043953">
    <property type="term" value="P:protein transport by the Tat complex"/>
    <property type="evidence" value="ECO:0007669"/>
    <property type="project" value="UniProtKB-UniRule"/>
</dbReference>
<dbReference type="GO" id="GO:0008320">
    <property type="term" value="F:protein transmembrane transporter activity"/>
    <property type="evidence" value="ECO:0007669"/>
    <property type="project" value="UniProtKB-UniRule"/>
</dbReference>
<evidence type="ECO:0000256" key="8">
    <source>
        <dbReference type="ARBA" id="ARBA00023136"/>
    </source>
</evidence>
<keyword evidence="4 9" id="KW-0812">Transmembrane</keyword>
<feature type="transmembrane region" description="Helical" evidence="11">
    <location>
        <begin position="6"/>
        <end position="22"/>
    </location>
</feature>
<dbReference type="PRINTS" id="PR01506">
    <property type="entry name" value="TATBPROTEIN"/>
</dbReference>
<comment type="subunit">
    <text evidence="9">The Tat system comprises two distinct complexes: a TatABC complex, containing multiple copies of TatA, TatB and TatC subunits, and a separate TatA complex, containing only TatA subunits. Substrates initially bind to the TatABC complex, which probably triggers association of the separate TatA complex to form the active translocon.</text>
</comment>
<reference evidence="12 13" key="1">
    <citation type="submission" date="2017-03" db="EMBL/GenBank/DDBJ databases">
        <authorList>
            <person name="Afonso C.L."/>
            <person name="Miller P.J."/>
            <person name="Scott M.A."/>
            <person name="Spackman E."/>
            <person name="Goraichik I."/>
            <person name="Dimitrov K.M."/>
            <person name="Suarez D.L."/>
            <person name="Swayne D.E."/>
        </authorList>
    </citation>
    <scope>NUCLEOTIDE SEQUENCE [LARGE SCALE GENOMIC DNA]</scope>
    <source>
        <strain evidence="12">SB41UT1</strain>
    </source>
</reference>
<dbReference type="InterPro" id="IPR003369">
    <property type="entry name" value="TatA/B/E"/>
</dbReference>
<evidence type="ECO:0000313" key="13">
    <source>
        <dbReference type="Proteomes" id="UP000196573"/>
    </source>
</evidence>
<organism evidence="12 13">
    <name type="scientific">Parendozoicomonas haliclonae</name>
    <dbReference type="NCBI Taxonomy" id="1960125"/>
    <lineage>
        <taxon>Bacteria</taxon>
        <taxon>Pseudomonadati</taxon>
        <taxon>Pseudomonadota</taxon>
        <taxon>Gammaproteobacteria</taxon>
        <taxon>Oceanospirillales</taxon>
        <taxon>Endozoicomonadaceae</taxon>
        <taxon>Parendozoicomonas</taxon>
    </lineage>
</organism>
<keyword evidence="8 9" id="KW-0472">Membrane</keyword>
<evidence type="ECO:0000256" key="11">
    <source>
        <dbReference type="SAM" id="Phobius"/>
    </source>
</evidence>
<evidence type="ECO:0000256" key="6">
    <source>
        <dbReference type="ARBA" id="ARBA00022989"/>
    </source>
</evidence>
<comment type="subcellular location">
    <subcellularLocation>
        <location evidence="9">Cell membrane</location>
        <topology evidence="9">Single-pass membrane protein</topology>
    </subcellularLocation>
    <subcellularLocation>
        <location evidence="1">Membrane</location>
        <topology evidence="1">Single-pass membrane protein</topology>
    </subcellularLocation>
</comment>
<comment type="function">
    <text evidence="9">Part of the twin-arginine translocation (Tat) system that transports large folded proteins containing a characteristic twin-arginine motif in their signal peptide across membranes. Together with TatC, TatB is part of a receptor directly interacting with Tat signal peptides. TatB may form an oligomeric binding site that transiently accommodates folded Tat precursor proteins before their translocation.</text>
</comment>
<evidence type="ECO:0000256" key="9">
    <source>
        <dbReference type="HAMAP-Rule" id="MF_00237"/>
    </source>
</evidence>
<accession>A0A1X7AEW9</accession>
<keyword evidence="7 9" id="KW-0811">Translocation</keyword>
<evidence type="ECO:0000256" key="1">
    <source>
        <dbReference type="ARBA" id="ARBA00004167"/>
    </source>
</evidence>
<feature type="compositionally biased region" description="Low complexity" evidence="10">
    <location>
        <begin position="107"/>
        <end position="116"/>
    </location>
</feature>
<dbReference type="Gene3D" id="1.20.5.3310">
    <property type="match status" value="1"/>
</dbReference>
<keyword evidence="5 9" id="KW-0653">Protein transport</keyword>
<feature type="region of interest" description="Disordered" evidence="10">
    <location>
        <begin position="92"/>
        <end position="125"/>
    </location>
</feature>
<keyword evidence="2 9" id="KW-0813">Transport</keyword>
<dbReference type="Pfam" id="PF02416">
    <property type="entry name" value="TatA_B_E"/>
    <property type="match status" value="1"/>
</dbReference>
<dbReference type="InterPro" id="IPR018448">
    <property type="entry name" value="TatB"/>
</dbReference>
<dbReference type="HAMAP" id="MF_00237">
    <property type="entry name" value="TatB"/>
    <property type="match status" value="1"/>
</dbReference>
<dbReference type="AlphaFoldDB" id="A0A1X7AEW9"/>
<dbReference type="PANTHER" id="PTHR33162">
    <property type="entry name" value="SEC-INDEPENDENT PROTEIN TRANSLOCASE PROTEIN TATA, CHLOROPLASTIC"/>
    <property type="match status" value="1"/>
</dbReference>
<evidence type="ECO:0000256" key="2">
    <source>
        <dbReference type="ARBA" id="ARBA00022448"/>
    </source>
</evidence>
<evidence type="ECO:0000256" key="3">
    <source>
        <dbReference type="ARBA" id="ARBA00022475"/>
    </source>
</evidence>
<evidence type="ECO:0000256" key="5">
    <source>
        <dbReference type="ARBA" id="ARBA00022927"/>
    </source>
</evidence>
<dbReference type="Proteomes" id="UP000196573">
    <property type="component" value="Unassembled WGS sequence"/>
</dbReference>
<evidence type="ECO:0000256" key="4">
    <source>
        <dbReference type="ARBA" id="ARBA00022692"/>
    </source>
</evidence>
<evidence type="ECO:0000256" key="7">
    <source>
        <dbReference type="ARBA" id="ARBA00023010"/>
    </source>
</evidence>
<dbReference type="OrthoDB" id="9816005at2"/>
<dbReference type="GO" id="GO:0033281">
    <property type="term" value="C:TAT protein transport complex"/>
    <property type="evidence" value="ECO:0007669"/>
    <property type="project" value="UniProtKB-UniRule"/>
</dbReference>
<comment type="similarity">
    <text evidence="9">Belongs to the TatB family.</text>
</comment>
<sequence length="125" mass="14023">MFDIGFLELVIIAVIALVVLGPERLPVAIKTTALWVSRIKRSFQGIRSEIERELKVDEIRREIHNNNVMDELKRTREEISQEVSAMRKQVDLTDDLKGVTAEKSSSAPEAPKADAQPPKDPSSQS</sequence>
<name>A0A1X7AEW9_9GAMM</name>
<dbReference type="PANTHER" id="PTHR33162:SF1">
    <property type="entry name" value="SEC-INDEPENDENT PROTEIN TRANSLOCASE PROTEIN TATA, CHLOROPLASTIC"/>
    <property type="match status" value="1"/>
</dbReference>
<dbReference type="EMBL" id="FWPT01000001">
    <property type="protein sequence ID" value="SMA35853.1"/>
    <property type="molecule type" value="Genomic_DNA"/>
</dbReference>